<comment type="caution">
    <text evidence="1">The sequence shown here is derived from an EMBL/GenBank/DDBJ whole genome shotgun (WGS) entry which is preliminary data.</text>
</comment>
<dbReference type="Proteomes" id="UP001222325">
    <property type="component" value="Unassembled WGS sequence"/>
</dbReference>
<evidence type="ECO:0008006" key="3">
    <source>
        <dbReference type="Google" id="ProtNLM"/>
    </source>
</evidence>
<name>A0AAD6UBU2_9AGAR</name>
<dbReference type="EMBL" id="JARJCN010000018">
    <property type="protein sequence ID" value="KAJ7092342.1"/>
    <property type="molecule type" value="Genomic_DNA"/>
</dbReference>
<evidence type="ECO:0000313" key="2">
    <source>
        <dbReference type="Proteomes" id="UP001222325"/>
    </source>
</evidence>
<keyword evidence="2" id="KW-1185">Reference proteome</keyword>
<sequence>MWKRIKSTISRKRGCPDCDLELEQPVAKKARFFPTQHVSTAALRRAFPPSSDRKTLHKFRYEHDSTRRDEWIRDFVPPGTVCLCSLKNIRFCICHKLIGEPRTYSNLPAEILHTIFGLAIPHEDLLNPSLVYGPNSAWCHAMAMKSALVLVCRAWYLAGIDFLYRHVSFRRPLDLIYFCESLEETPRLAQLVRSINFMSYVPPAMHDDISDSVKVILQKCTALTSVNDLPPFLPPSRLAVAFPPTITSIKLSVFDHINHVRWLLREHCGHLEELTMPVDSPNGGAIDLALEDQELLFPRLHTLTLLLTSESAVPMSSLGAKWRMPRLRRLTLSLPYSTMLESAAFWWAAGPEDYCPFLTRHGRTLDYLAFNGYHRYDDEDVCELDPLIALCPAVTHLVVPHNYCASYGGAVHPSVKWLDVWFAGASDGVDDWPFMASRFPNLVGHRIIDPGLLPHIPDPGLVFDPRVADEWALEFPGLVIKQDQYADGVTRICFGDMPAADAWGLTYFGDMETNAVEREQEYEDHRTPGHIENWRQRDFYPEGFCYLVRERNKQPHPAPRWRFDADVMGRRMRLAMQGMWLADETDDEESDLESENLATLEDEFYVEEDGLLQPKPKPPVSHLDWTSWRSPRDSFPWLSSALRDSVFPTLS</sequence>
<proteinExistence type="predicted"/>
<organism evidence="1 2">
    <name type="scientific">Mycena belliarum</name>
    <dbReference type="NCBI Taxonomy" id="1033014"/>
    <lineage>
        <taxon>Eukaryota</taxon>
        <taxon>Fungi</taxon>
        <taxon>Dikarya</taxon>
        <taxon>Basidiomycota</taxon>
        <taxon>Agaricomycotina</taxon>
        <taxon>Agaricomycetes</taxon>
        <taxon>Agaricomycetidae</taxon>
        <taxon>Agaricales</taxon>
        <taxon>Marasmiineae</taxon>
        <taxon>Mycenaceae</taxon>
        <taxon>Mycena</taxon>
    </lineage>
</organism>
<reference evidence="1" key="1">
    <citation type="submission" date="2023-03" db="EMBL/GenBank/DDBJ databases">
        <title>Massive genome expansion in bonnet fungi (Mycena s.s.) driven by repeated elements and novel gene families across ecological guilds.</title>
        <authorList>
            <consortium name="Lawrence Berkeley National Laboratory"/>
            <person name="Harder C.B."/>
            <person name="Miyauchi S."/>
            <person name="Viragh M."/>
            <person name="Kuo A."/>
            <person name="Thoen E."/>
            <person name="Andreopoulos B."/>
            <person name="Lu D."/>
            <person name="Skrede I."/>
            <person name="Drula E."/>
            <person name="Henrissat B."/>
            <person name="Morin E."/>
            <person name="Kohler A."/>
            <person name="Barry K."/>
            <person name="LaButti K."/>
            <person name="Morin E."/>
            <person name="Salamov A."/>
            <person name="Lipzen A."/>
            <person name="Mereny Z."/>
            <person name="Hegedus B."/>
            <person name="Baldrian P."/>
            <person name="Stursova M."/>
            <person name="Weitz H."/>
            <person name="Taylor A."/>
            <person name="Grigoriev I.V."/>
            <person name="Nagy L.G."/>
            <person name="Martin F."/>
            <person name="Kauserud H."/>
        </authorList>
    </citation>
    <scope>NUCLEOTIDE SEQUENCE</scope>
    <source>
        <strain evidence="1">CBHHK173m</strain>
    </source>
</reference>
<protein>
    <recommendedName>
        <fullName evidence="3">F-box domain-containing protein</fullName>
    </recommendedName>
</protein>
<accession>A0AAD6UBU2</accession>
<evidence type="ECO:0000313" key="1">
    <source>
        <dbReference type="EMBL" id="KAJ7092342.1"/>
    </source>
</evidence>
<dbReference type="AlphaFoldDB" id="A0AAD6UBU2"/>
<gene>
    <name evidence="1" type="ORF">B0H15DRAFT_170655</name>
</gene>